<evidence type="ECO:0000313" key="3">
    <source>
        <dbReference type="Proteomes" id="UP000321085"/>
    </source>
</evidence>
<feature type="compositionally biased region" description="Low complexity" evidence="1">
    <location>
        <begin position="194"/>
        <end position="205"/>
    </location>
</feature>
<reference evidence="2 3" key="1">
    <citation type="submission" date="2019-07" db="EMBL/GenBank/DDBJ databases">
        <title>Whole genome shotgun sequence of Microvirga aerophila NBRC 106136.</title>
        <authorList>
            <person name="Hosoyama A."/>
            <person name="Uohara A."/>
            <person name="Ohji S."/>
            <person name="Ichikawa N."/>
        </authorList>
    </citation>
    <scope>NUCLEOTIDE SEQUENCE [LARGE SCALE GENOMIC DNA]</scope>
    <source>
        <strain evidence="2 3">NBRC 106136</strain>
    </source>
</reference>
<evidence type="ECO:0000313" key="2">
    <source>
        <dbReference type="EMBL" id="GEO19083.1"/>
    </source>
</evidence>
<keyword evidence="3" id="KW-1185">Reference proteome</keyword>
<protein>
    <submittedName>
        <fullName evidence="2">Uncharacterized protein</fullName>
    </submittedName>
</protein>
<feature type="compositionally biased region" description="Basic and acidic residues" evidence="1">
    <location>
        <begin position="211"/>
        <end position="221"/>
    </location>
</feature>
<sequence length="221" mass="24344">MRKFSRNNTVEEHKGAAIKLCAGEVVYIDPTTGADAAPFIIKNKENLNRRRPARLTDPARTGDRIRSAGADVPSAQRATGEEIQPLSFPVLGSNHAHGRTMRGRVMRPLTKKSAAREGFEWGREWGAWAFKRVLSKAPPDCSRARRERYAVGVEILLEGQRNQIAEDHGEIIADAWAQAARRVINRRVGATTLARRSPSPPAAAAEPYKGTSDRRGRGAKC</sequence>
<feature type="region of interest" description="Disordered" evidence="1">
    <location>
        <begin position="190"/>
        <end position="221"/>
    </location>
</feature>
<dbReference type="AlphaFoldDB" id="A0A512C4E3"/>
<evidence type="ECO:0000256" key="1">
    <source>
        <dbReference type="SAM" id="MobiDB-lite"/>
    </source>
</evidence>
<organism evidence="2 3">
    <name type="scientific">Microvirga aerophila</name>
    <dbReference type="NCBI Taxonomy" id="670291"/>
    <lineage>
        <taxon>Bacteria</taxon>
        <taxon>Pseudomonadati</taxon>
        <taxon>Pseudomonadota</taxon>
        <taxon>Alphaproteobacteria</taxon>
        <taxon>Hyphomicrobiales</taxon>
        <taxon>Methylobacteriaceae</taxon>
        <taxon>Microvirga</taxon>
    </lineage>
</organism>
<dbReference type="EMBL" id="BJYU01000317">
    <property type="protein sequence ID" value="GEO19083.1"/>
    <property type="molecule type" value="Genomic_DNA"/>
</dbReference>
<accession>A0A512C4E3</accession>
<proteinExistence type="predicted"/>
<dbReference type="Proteomes" id="UP000321085">
    <property type="component" value="Unassembled WGS sequence"/>
</dbReference>
<gene>
    <name evidence="2" type="ORF">MAE02_67790</name>
</gene>
<name>A0A512C4E3_9HYPH</name>
<feature type="region of interest" description="Disordered" evidence="1">
    <location>
        <begin position="55"/>
        <end position="79"/>
    </location>
</feature>
<comment type="caution">
    <text evidence="2">The sequence shown here is derived from an EMBL/GenBank/DDBJ whole genome shotgun (WGS) entry which is preliminary data.</text>
</comment>